<dbReference type="EMBL" id="VYYT01000621">
    <property type="protein sequence ID" value="KAK2730987.1"/>
    <property type="molecule type" value="Genomic_DNA"/>
</dbReference>
<reference evidence="2" key="1">
    <citation type="submission" date="2023-02" db="EMBL/GenBank/DDBJ databases">
        <title>Colletotrichum kahawae CIFC_Que2 genome sequencing and assembly.</title>
        <authorList>
            <person name="Baroncelli R."/>
        </authorList>
    </citation>
    <scope>NUCLEOTIDE SEQUENCE</scope>
    <source>
        <strain evidence="2">CIFC_Que2</strain>
    </source>
</reference>
<keyword evidence="3" id="KW-1185">Reference proteome</keyword>
<name>A0AAD9XZ45_COLKA</name>
<protein>
    <submittedName>
        <fullName evidence="2">Nitrogen assimilation transcription factor nit-4-like protein 7</fullName>
    </submittedName>
</protein>
<dbReference type="AlphaFoldDB" id="A0AAD9XZ45"/>
<evidence type="ECO:0000313" key="2">
    <source>
        <dbReference type="EMBL" id="KAK2730987.1"/>
    </source>
</evidence>
<evidence type="ECO:0000256" key="1">
    <source>
        <dbReference type="SAM" id="Coils"/>
    </source>
</evidence>
<organism evidence="2 3">
    <name type="scientific">Colletotrichum kahawae</name>
    <name type="common">Coffee berry disease fungus</name>
    <dbReference type="NCBI Taxonomy" id="34407"/>
    <lineage>
        <taxon>Eukaryota</taxon>
        <taxon>Fungi</taxon>
        <taxon>Dikarya</taxon>
        <taxon>Ascomycota</taxon>
        <taxon>Pezizomycotina</taxon>
        <taxon>Sordariomycetes</taxon>
        <taxon>Hypocreomycetidae</taxon>
        <taxon>Glomerellales</taxon>
        <taxon>Glomerellaceae</taxon>
        <taxon>Colletotrichum</taxon>
        <taxon>Colletotrichum gloeosporioides species complex</taxon>
    </lineage>
</organism>
<evidence type="ECO:0000313" key="3">
    <source>
        <dbReference type="Proteomes" id="UP001281614"/>
    </source>
</evidence>
<proteinExistence type="predicted"/>
<comment type="caution">
    <text evidence="2">The sequence shown here is derived from an EMBL/GenBank/DDBJ whole genome shotgun (WGS) entry which is preliminary data.</text>
</comment>
<sequence>MSRLDTLRKRYERLEEENEDLRERIRYLCVRPLEEAVEIFNRLRSTGDAIHVLELVRTSDVLLGKRPLPGNVS</sequence>
<accession>A0AAD9XZ45</accession>
<feature type="coiled-coil region" evidence="1">
    <location>
        <begin position="4"/>
        <end position="31"/>
    </location>
</feature>
<gene>
    <name evidence="2" type="ORF">CKAH01_09245</name>
</gene>
<dbReference type="Proteomes" id="UP001281614">
    <property type="component" value="Unassembled WGS sequence"/>
</dbReference>
<keyword evidence="1" id="KW-0175">Coiled coil</keyword>